<dbReference type="AlphaFoldDB" id="A7S144"/>
<sequence>MAETFYAVLLCVFGAIVQRWSVSLGPYSGAGKKPMFGDYEAQRHWQEITYNLPINQWYVYFNSLDNNLLYWGLDYPPLTAYHSWLCGAIANNLNPEWVQLNVSRGYESSSHKLFMRYTVLLADVLIFIPAVMLFCLLCLSGRSSLQKVLIAAVILLYPGLTLIDHGHFQYNCISLGLCLIAITSLCMKHDVLGSIAFVLSLSYKQMELYHALPFFFYLLGRTLQIDTWSGRIIKLAQLGVAVIGTFVVCWIPFLTSIPNFVQVIHRLFPFSRGLFEDKVSNLWCALSVLVKLKNIFTQQHLIRISLWTTVIAVLPSSINLLRKPSEDKFLIALINSSLGFFLFSYQVHEKSILLVALPVCLLITFRPLVCTWFLLISTFSMWPLLEKDGQAMSYLPVMLLFYTVSHHVLHLAKFTGRIKGLFYFSMVGMVIIHVCAATIPSPSRYPDLYPVIISFYSAAHFVCFFLYFNYLQLTLPELGYPIVKHKQL</sequence>
<feature type="transmembrane region" description="Helical" evidence="10">
    <location>
        <begin position="301"/>
        <end position="322"/>
    </location>
</feature>
<keyword evidence="9 10" id="KW-0472">Membrane</keyword>
<keyword evidence="13" id="KW-1185">Reference proteome</keyword>
<accession>A7S144</accession>
<feature type="signal peptide" evidence="11">
    <location>
        <begin position="1"/>
        <end position="19"/>
    </location>
</feature>
<dbReference type="Pfam" id="PF03155">
    <property type="entry name" value="Alg6_Alg8"/>
    <property type="match status" value="1"/>
</dbReference>
<evidence type="ECO:0000256" key="5">
    <source>
        <dbReference type="ARBA" id="ARBA00022679"/>
    </source>
</evidence>
<evidence type="ECO:0000256" key="6">
    <source>
        <dbReference type="ARBA" id="ARBA00022692"/>
    </source>
</evidence>
<evidence type="ECO:0000256" key="10">
    <source>
        <dbReference type="RuleBase" id="RU363110"/>
    </source>
</evidence>
<comment type="pathway">
    <text evidence="2 10">Protein modification; protein glycosylation.</text>
</comment>
<evidence type="ECO:0000256" key="11">
    <source>
        <dbReference type="SAM" id="SignalP"/>
    </source>
</evidence>
<dbReference type="InParanoid" id="A7S144"/>
<dbReference type="InterPro" id="IPR004856">
    <property type="entry name" value="Glyco_trans_ALG6/ALG8"/>
</dbReference>
<feature type="transmembrane region" description="Helical" evidence="10">
    <location>
        <begin position="144"/>
        <end position="162"/>
    </location>
</feature>
<feature type="chain" id="PRO_5002714030" description="Alpha-1,3-glucosyltransferase" evidence="11">
    <location>
        <begin position="20"/>
        <end position="488"/>
    </location>
</feature>
<dbReference type="GO" id="GO:0006488">
    <property type="term" value="P:dolichol-linked oligosaccharide biosynthetic process"/>
    <property type="evidence" value="ECO:0000318"/>
    <property type="project" value="GO_Central"/>
</dbReference>
<feature type="transmembrane region" description="Helical" evidence="10">
    <location>
        <begin position="114"/>
        <end position="137"/>
    </location>
</feature>
<keyword evidence="7 10" id="KW-0256">Endoplasmic reticulum</keyword>
<feature type="transmembrane region" description="Helical" evidence="10">
    <location>
        <begin position="328"/>
        <end position="345"/>
    </location>
</feature>
<dbReference type="EMBL" id="DS469563">
    <property type="protein sequence ID" value="EDO42531.1"/>
    <property type="molecule type" value="Genomic_DNA"/>
</dbReference>
<dbReference type="UniPathway" id="UPA00378"/>
<protein>
    <recommendedName>
        <fullName evidence="10">Alpha-1,3-glucosyltransferase</fullName>
        <ecNumber evidence="10">2.4.1.-</ecNumber>
    </recommendedName>
</protein>
<feature type="transmembrane region" description="Helical" evidence="10">
    <location>
        <begin position="208"/>
        <end position="225"/>
    </location>
</feature>
<evidence type="ECO:0000256" key="7">
    <source>
        <dbReference type="ARBA" id="ARBA00022824"/>
    </source>
</evidence>
<evidence type="ECO:0000256" key="1">
    <source>
        <dbReference type="ARBA" id="ARBA00004477"/>
    </source>
</evidence>
<organism evidence="12 13">
    <name type="scientific">Nematostella vectensis</name>
    <name type="common">Starlet sea anemone</name>
    <dbReference type="NCBI Taxonomy" id="45351"/>
    <lineage>
        <taxon>Eukaryota</taxon>
        <taxon>Metazoa</taxon>
        <taxon>Cnidaria</taxon>
        <taxon>Anthozoa</taxon>
        <taxon>Hexacorallia</taxon>
        <taxon>Actiniaria</taxon>
        <taxon>Edwardsiidae</taxon>
        <taxon>Nematostella</taxon>
    </lineage>
</organism>
<dbReference type="GO" id="GO:0005789">
    <property type="term" value="C:endoplasmic reticulum membrane"/>
    <property type="evidence" value="ECO:0000318"/>
    <property type="project" value="GO_Central"/>
</dbReference>
<feature type="transmembrane region" description="Helical" evidence="10">
    <location>
        <begin position="421"/>
        <end position="442"/>
    </location>
</feature>
<comment type="subcellular location">
    <subcellularLocation>
        <location evidence="1 10">Endoplasmic reticulum membrane</location>
        <topology evidence="1 10">Multi-pass membrane protein</topology>
    </subcellularLocation>
</comment>
<keyword evidence="11" id="KW-0732">Signal</keyword>
<dbReference type="Proteomes" id="UP000001593">
    <property type="component" value="Unassembled WGS sequence"/>
</dbReference>
<dbReference type="FunCoup" id="A7S144">
    <property type="interactions" value="804"/>
</dbReference>
<name>A7S144_NEMVE</name>
<dbReference type="PANTHER" id="PTHR12413:SF1">
    <property type="entry name" value="DOLICHYL PYROPHOSPHATE MAN9GLCNAC2 ALPHA-1,3-GLUCOSYLTRANSFERASE"/>
    <property type="match status" value="1"/>
</dbReference>
<evidence type="ECO:0000313" key="12">
    <source>
        <dbReference type="EMBL" id="EDO42531.1"/>
    </source>
</evidence>
<gene>
    <name evidence="12" type="ORF">NEMVEDRAFT_v1g165140</name>
</gene>
<keyword evidence="6 10" id="KW-0812">Transmembrane</keyword>
<evidence type="ECO:0000256" key="2">
    <source>
        <dbReference type="ARBA" id="ARBA00004922"/>
    </source>
</evidence>
<keyword evidence="5 10" id="KW-0808">Transferase</keyword>
<dbReference type="PANTHER" id="PTHR12413">
    <property type="entry name" value="DOLICHYL GLYCOSYLTRANSFERASE"/>
    <property type="match status" value="1"/>
</dbReference>
<comment type="similarity">
    <text evidence="3 10">Belongs to the ALG6/ALG8 glucosyltransferase family.</text>
</comment>
<feature type="transmembrane region" description="Helical" evidence="10">
    <location>
        <begin position="352"/>
        <end position="379"/>
    </location>
</feature>
<dbReference type="HOGENOM" id="CLU_008110_3_0_1"/>
<dbReference type="STRING" id="45351.A7S144"/>
<feature type="transmembrane region" description="Helical" evidence="10">
    <location>
        <begin position="448"/>
        <end position="468"/>
    </location>
</feature>
<proteinExistence type="inferred from homology"/>
<evidence type="ECO:0000256" key="8">
    <source>
        <dbReference type="ARBA" id="ARBA00022989"/>
    </source>
</evidence>
<dbReference type="OMA" id="FQVPPMH"/>
<evidence type="ECO:0000313" key="13">
    <source>
        <dbReference type="Proteomes" id="UP000001593"/>
    </source>
</evidence>
<dbReference type="GO" id="GO:0042281">
    <property type="term" value="F:dolichyl pyrophosphate Man9GlcNAc2 alpha-1,3-glucosyltransferase activity"/>
    <property type="evidence" value="ECO:0000318"/>
    <property type="project" value="GO_Central"/>
</dbReference>
<evidence type="ECO:0000256" key="3">
    <source>
        <dbReference type="ARBA" id="ARBA00008715"/>
    </source>
</evidence>
<keyword evidence="4 10" id="KW-0328">Glycosyltransferase</keyword>
<feature type="transmembrane region" description="Helical" evidence="10">
    <location>
        <begin position="237"/>
        <end position="261"/>
    </location>
</feature>
<keyword evidence="8 10" id="KW-1133">Transmembrane helix</keyword>
<dbReference type="PhylomeDB" id="A7S144"/>
<evidence type="ECO:0000256" key="9">
    <source>
        <dbReference type="ARBA" id="ARBA00023136"/>
    </source>
</evidence>
<dbReference type="EC" id="2.4.1.-" evidence="10"/>
<feature type="transmembrane region" description="Helical" evidence="10">
    <location>
        <begin position="391"/>
        <end position="409"/>
    </location>
</feature>
<dbReference type="eggNOG" id="KOG2575">
    <property type="taxonomic scope" value="Eukaryota"/>
</dbReference>
<reference evidence="12 13" key="1">
    <citation type="journal article" date="2007" name="Science">
        <title>Sea anemone genome reveals ancestral eumetazoan gene repertoire and genomic organization.</title>
        <authorList>
            <person name="Putnam N.H."/>
            <person name="Srivastava M."/>
            <person name="Hellsten U."/>
            <person name="Dirks B."/>
            <person name="Chapman J."/>
            <person name="Salamov A."/>
            <person name="Terry A."/>
            <person name="Shapiro H."/>
            <person name="Lindquist E."/>
            <person name="Kapitonov V.V."/>
            <person name="Jurka J."/>
            <person name="Genikhovich G."/>
            <person name="Grigoriev I.V."/>
            <person name="Lucas S.M."/>
            <person name="Steele R.E."/>
            <person name="Finnerty J.R."/>
            <person name="Technau U."/>
            <person name="Martindale M.Q."/>
            <person name="Rokhsar D.S."/>
        </authorList>
    </citation>
    <scope>NUCLEOTIDE SEQUENCE [LARGE SCALE GENOMIC DNA]</scope>
    <source>
        <strain evidence="13">CH2 X CH6</strain>
    </source>
</reference>
<evidence type="ECO:0000256" key="4">
    <source>
        <dbReference type="ARBA" id="ARBA00022676"/>
    </source>
</evidence>